<comment type="caution">
    <text evidence="16">The sequence shown here is derived from an EMBL/GenBank/DDBJ whole genome shotgun (WGS) entry which is preliminary data.</text>
</comment>
<feature type="binding site" evidence="13">
    <location>
        <begin position="98"/>
        <end position="101"/>
    </location>
    <ligand>
        <name>NAD(+)</name>
        <dbReference type="ChEBI" id="CHEBI:57540"/>
    </ligand>
</feature>
<comment type="catalytic activity">
    <reaction evidence="11 13">
        <text>(S)-2,3,4,5-tetrahydrodipicolinate + NADP(+) + H2O = (2S,4S)-4-hydroxy-2,3,4,5-tetrahydrodipicolinate + NADPH + H(+)</text>
        <dbReference type="Rhea" id="RHEA:35331"/>
        <dbReference type="ChEBI" id="CHEBI:15377"/>
        <dbReference type="ChEBI" id="CHEBI:15378"/>
        <dbReference type="ChEBI" id="CHEBI:16845"/>
        <dbReference type="ChEBI" id="CHEBI:57783"/>
        <dbReference type="ChEBI" id="CHEBI:58349"/>
        <dbReference type="ChEBI" id="CHEBI:67139"/>
        <dbReference type="EC" id="1.17.1.8"/>
    </reaction>
</comment>
<evidence type="ECO:0000259" key="15">
    <source>
        <dbReference type="Pfam" id="PF05173"/>
    </source>
</evidence>
<keyword evidence="7 13" id="KW-0520">NAD</keyword>
<evidence type="ECO:0000313" key="16">
    <source>
        <dbReference type="EMBL" id="MBT2135684.1"/>
    </source>
</evidence>
<keyword evidence="2 13" id="KW-0963">Cytoplasm</keyword>
<dbReference type="HAMAP" id="MF_00102">
    <property type="entry name" value="DapB"/>
    <property type="match status" value="1"/>
</dbReference>
<feature type="binding site" evidence="13">
    <location>
        <begin position="74"/>
        <end position="76"/>
    </location>
    <ligand>
        <name>NAD(+)</name>
        <dbReference type="ChEBI" id="CHEBI:57540"/>
    </ligand>
</feature>
<dbReference type="InterPro" id="IPR022664">
    <property type="entry name" value="DapB_N_CS"/>
</dbReference>
<dbReference type="InterPro" id="IPR023940">
    <property type="entry name" value="DHDPR_bac"/>
</dbReference>
<evidence type="ECO:0000256" key="7">
    <source>
        <dbReference type="ARBA" id="ARBA00023027"/>
    </source>
</evidence>
<dbReference type="InterPro" id="IPR000846">
    <property type="entry name" value="DapB_N"/>
</dbReference>
<evidence type="ECO:0000256" key="8">
    <source>
        <dbReference type="ARBA" id="ARBA00023154"/>
    </source>
</evidence>
<dbReference type="PIRSF" id="PIRSF000161">
    <property type="entry name" value="DHPR"/>
    <property type="match status" value="1"/>
</dbReference>
<dbReference type="Gene3D" id="3.40.50.720">
    <property type="entry name" value="NAD(P)-binding Rossmann-like Domain"/>
    <property type="match status" value="1"/>
</dbReference>
<dbReference type="InterPro" id="IPR022663">
    <property type="entry name" value="DapB_C"/>
</dbReference>
<dbReference type="SUPFAM" id="SSF55347">
    <property type="entry name" value="Glyceraldehyde-3-phosphate dehydrogenase-like, C-terminal domain"/>
    <property type="match status" value="1"/>
</dbReference>
<dbReference type="EMBL" id="JAHFVK010000002">
    <property type="protein sequence ID" value="MBT2135684.1"/>
    <property type="molecule type" value="Genomic_DNA"/>
</dbReference>
<gene>
    <name evidence="13 16" type="primary">dapB</name>
    <name evidence="16" type="ORF">KK137_15195</name>
</gene>
<comment type="subunit">
    <text evidence="13">Homotetramer.</text>
</comment>
<feature type="binding site" evidence="13">
    <location>
        <position position="132"/>
    </location>
    <ligand>
        <name>(S)-2,3,4,5-tetrahydrodipicolinate</name>
        <dbReference type="ChEBI" id="CHEBI:16845"/>
    </ligand>
</feature>
<evidence type="ECO:0000256" key="4">
    <source>
        <dbReference type="ARBA" id="ARBA00022857"/>
    </source>
</evidence>
<feature type="binding site" evidence="13">
    <location>
        <begin position="8"/>
        <end position="13"/>
    </location>
    <ligand>
        <name>NAD(+)</name>
        <dbReference type="ChEBI" id="CHEBI:57540"/>
    </ligand>
</feature>
<keyword evidence="6 13" id="KW-0560">Oxidoreductase</keyword>
<evidence type="ECO:0000256" key="1">
    <source>
        <dbReference type="ARBA" id="ARBA00006642"/>
    </source>
</evidence>
<dbReference type="Pfam" id="PF01113">
    <property type="entry name" value="DapB_N"/>
    <property type="match status" value="1"/>
</dbReference>
<comment type="pathway">
    <text evidence="9 13">Amino-acid biosynthesis; L-lysine biosynthesis via DAP pathway; (S)-tetrahydrodipicolinate from L-aspartate: step 4/4.</text>
</comment>
<dbReference type="GO" id="GO:0008839">
    <property type="term" value="F:4-hydroxy-tetrahydrodipicolinate reductase"/>
    <property type="evidence" value="ECO:0007669"/>
    <property type="project" value="UniProtKB-EC"/>
</dbReference>
<evidence type="ECO:0000256" key="11">
    <source>
        <dbReference type="ARBA" id="ARBA00049080"/>
    </source>
</evidence>
<feature type="binding site" evidence="13">
    <location>
        <position position="33"/>
    </location>
    <ligand>
        <name>NAD(+)</name>
        <dbReference type="ChEBI" id="CHEBI:57540"/>
    </ligand>
</feature>
<dbReference type="Gene3D" id="3.30.360.10">
    <property type="entry name" value="Dihydrodipicolinate Reductase, domain 2"/>
    <property type="match status" value="1"/>
</dbReference>
<dbReference type="PANTHER" id="PTHR20836:SF0">
    <property type="entry name" value="4-HYDROXY-TETRAHYDRODIPICOLINATE REDUCTASE 1, CHLOROPLASTIC-RELATED"/>
    <property type="match status" value="1"/>
</dbReference>
<evidence type="ECO:0000256" key="6">
    <source>
        <dbReference type="ARBA" id="ARBA00023002"/>
    </source>
</evidence>
<comment type="similarity">
    <text evidence="1 13">Belongs to the DapB family.</text>
</comment>
<name>A0ABS5WB43_9SPHN</name>
<evidence type="ECO:0000313" key="17">
    <source>
        <dbReference type="Proteomes" id="UP000811255"/>
    </source>
</evidence>
<keyword evidence="17" id="KW-1185">Reference proteome</keyword>
<comment type="catalytic activity">
    <reaction evidence="12 13">
        <text>(S)-2,3,4,5-tetrahydrodipicolinate + NAD(+) + H2O = (2S,4S)-4-hydroxy-2,3,4,5-tetrahydrodipicolinate + NADH + H(+)</text>
        <dbReference type="Rhea" id="RHEA:35323"/>
        <dbReference type="ChEBI" id="CHEBI:15377"/>
        <dbReference type="ChEBI" id="CHEBI:15378"/>
        <dbReference type="ChEBI" id="CHEBI:16845"/>
        <dbReference type="ChEBI" id="CHEBI:57540"/>
        <dbReference type="ChEBI" id="CHEBI:57945"/>
        <dbReference type="ChEBI" id="CHEBI:67139"/>
        <dbReference type="EC" id="1.17.1.8"/>
    </reaction>
</comment>
<dbReference type="SUPFAM" id="SSF51735">
    <property type="entry name" value="NAD(P)-binding Rossmann-fold domains"/>
    <property type="match status" value="1"/>
</dbReference>
<evidence type="ECO:0000256" key="13">
    <source>
        <dbReference type="HAMAP-Rule" id="MF_00102"/>
    </source>
</evidence>
<keyword evidence="8 13" id="KW-0457">Lysine biosynthesis</keyword>
<feature type="domain" description="Dihydrodipicolinate reductase N-terminal" evidence="14">
    <location>
        <begin position="3"/>
        <end position="100"/>
    </location>
</feature>
<keyword evidence="3 13" id="KW-0028">Amino-acid biosynthesis</keyword>
<dbReference type="NCBIfam" id="TIGR00036">
    <property type="entry name" value="dapB"/>
    <property type="match status" value="1"/>
</dbReference>
<evidence type="ECO:0000256" key="9">
    <source>
        <dbReference type="ARBA" id="ARBA00037922"/>
    </source>
</evidence>
<keyword evidence="4 13" id="KW-0521">NADP</keyword>
<feature type="active site" description="Proton donor/acceptor" evidence="13">
    <location>
        <position position="131"/>
    </location>
</feature>
<evidence type="ECO:0000256" key="3">
    <source>
        <dbReference type="ARBA" id="ARBA00022605"/>
    </source>
</evidence>
<proteinExistence type="inferred from homology"/>
<evidence type="ECO:0000256" key="2">
    <source>
        <dbReference type="ARBA" id="ARBA00022490"/>
    </source>
</evidence>
<dbReference type="InterPro" id="IPR036291">
    <property type="entry name" value="NAD(P)-bd_dom_sf"/>
</dbReference>
<comment type="caution">
    <text evidence="13">Was originally thought to be a dihydrodipicolinate reductase (DHDPR), catalyzing the conversion of dihydrodipicolinate to tetrahydrodipicolinate. However, it was shown in E.coli that the substrate of the enzymatic reaction is not dihydrodipicolinate (DHDP) but in fact (2S,4S)-4-hydroxy-2,3,4,5-tetrahydrodipicolinic acid (HTPA), the product released by the DapA-catalyzed reaction.</text>
</comment>
<accession>A0ABS5WB43</accession>
<feature type="binding site" evidence="13">
    <location>
        <position position="34"/>
    </location>
    <ligand>
        <name>NADP(+)</name>
        <dbReference type="ChEBI" id="CHEBI:58349"/>
    </ligand>
</feature>
<evidence type="ECO:0000256" key="10">
    <source>
        <dbReference type="ARBA" id="ARBA00038983"/>
    </source>
</evidence>
<dbReference type="CDD" id="cd02274">
    <property type="entry name" value="DHDPR_N"/>
    <property type="match status" value="1"/>
</dbReference>
<organism evidence="16 17">
    <name type="scientific">Croceibacterium selenioxidans</name>
    <dbReference type="NCBI Taxonomy" id="2838833"/>
    <lineage>
        <taxon>Bacteria</taxon>
        <taxon>Pseudomonadati</taxon>
        <taxon>Pseudomonadota</taxon>
        <taxon>Alphaproteobacteria</taxon>
        <taxon>Sphingomonadales</taxon>
        <taxon>Erythrobacteraceae</taxon>
        <taxon>Croceibacterium</taxon>
    </lineage>
</organism>
<evidence type="ECO:0000259" key="14">
    <source>
        <dbReference type="Pfam" id="PF01113"/>
    </source>
</evidence>
<evidence type="ECO:0000256" key="5">
    <source>
        <dbReference type="ARBA" id="ARBA00022915"/>
    </source>
</evidence>
<sequence length="242" mass="24581">MARIGIIGSDGRMGHALTRAIEAAGHEVSGGIDRGGDAGRLADHSDTLVDFSAPAALENNLHAAVGAGIPILVGTTGLGETQQALIESAALAVPVLQTGNTSLGVTLLAHLVKQAAASLGPEWDIEVLEMHHRMKVDAPSGTALLLGQAAAEGRGIELAGNSERGRDGHTGARAEGAIGFASLRGGTVAGEHSVILAGPQERLVLSHSAEDRMIFAHGAVRGATWLIGQPAGRYTMGQVLGL</sequence>
<comment type="subcellular location">
    <subcellularLocation>
        <location evidence="13">Cytoplasm</location>
    </subcellularLocation>
</comment>
<feature type="binding site" evidence="13">
    <location>
        <begin position="141"/>
        <end position="142"/>
    </location>
    <ligand>
        <name>(S)-2,3,4,5-tetrahydrodipicolinate</name>
        <dbReference type="ChEBI" id="CHEBI:16845"/>
    </ligand>
</feature>
<reference evidence="16 17" key="1">
    <citation type="submission" date="2021-05" db="EMBL/GenBank/DDBJ databases">
        <title>Croceibacterium sp. LX-88 genome sequence.</title>
        <authorList>
            <person name="Luo X."/>
        </authorList>
    </citation>
    <scope>NUCLEOTIDE SEQUENCE [LARGE SCALE GENOMIC DNA]</scope>
    <source>
        <strain evidence="16 17">LX-88</strain>
    </source>
</reference>
<protein>
    <recommendedName>
        <fullName evidence="10 13">4-hydroxy-tetrahydrodipicolinate reductase</fullName>
        <shortName evidence="13">HTPA reductase</shortName>
        <ecNumber evidence="10 13">1.17.1.8</ecNumber>
    </recommendedName>
</protein>
<feature type="domain" description="Dihydrodipicolinate reductase C-terminal" evidence="15">
    <location>
        <begin position="104"/>
        <end position="240"/>
    </location>
</feature>
<comment type="function">
    <text evidence="13">Catalyzes the conversion of 4-hydroxy-tetrahydrodipicolinate (HTPA) to tetrahydrodipicolinate.</text>
</comment>
<keyword evidence="5 13" id="KW-0220">Diaminopimelate biosynthesis</keyword>
<evidence type="ECO:0000256" key="12">
    <source>
        <dbReference type="ARBA" id="ARBA00049396"/>
    </source>
</evidence>
<dbReference type="EC" id="1.17.1.8" evidence="10 13"/>
<feature type="active site" description="Proton donor" evidence="13">
    <location>
        <position position="135"/>
    </location>
</feature>
<dbReference type="PANTHER" id="PTHR20836">
    <property type="entry name" value="DIHYDRODIPICOLINATE REDUCTASE"/>
    <property type="match status" value="1"/>
</dbReference>
<dbReference type="Pfam" id="PF05173">
    <property type="entry name" value="DapB_C"/>
    <property type="match status" value="1"/>
</dbReference>
<dbReference type="RefSeq" id="WP_214537366.1">
    <property type="nucleotide sequence ID" value="NZ_JAHFVK010000002.1"/>
</dbReference>
<dbReference type="Proteomes" id="UP000811255">
    <property type="component" value="Unassembled WGS sequence"/>
</dbReference>
<dbReference type="PROSITE" id="PS01298">
    <property type="entry name" value="DAPB"/>
    <property type="match status" value="1"/>
</dbReference>